<evidence type="ECO:0000256" key="7">
    <source>
        <dbReference type="ARBA" id="ARBA00023002"/>
    </source>
</evidence>
<comment type="caution">
    <text evidence="8">The sequence shown here is derived from an EMBL/GenBank/DDBJ whole genome shotgun (WGS) entry which is preliminary data.</text>
</comment>
<dbReference type="PANTHER" id="PTHR43098:SF2">
    <property type="entry name" value="FAD-BINDING MONOOXYGENASE AUSB-RELATED"/>
    <property type="match status" value="1"/>
</dbReference>
<evidence type="ECO:0000256" key="6">
    <source>
        <dbReference type="ARBA" id="ARBA00022857"/>
    </source>
</evidence>
<keyword evidence="9" id="KW-1185">Reference proteome</keyword>
<dbReference type="GeneID" id="25286903"/>
<proteinExistence type="inferred from homology"/>
<keyword evidence="6" id="KW-0521">NADP</keyword>
<evidence type="ECO:0000313" key="9">
    <source>
        <dbReference type="Proteomes" id="UP000027920"/>
    </source>
</evidence>
<comment type="pathway">
    <text evidence="2">Secondary metabolite biosynthesis; terpenoid biosynthesis.</text>
</comment>
<dbReference type="AlphaFoldDB" id="A0A072NYA5"/>
<dbReference type="HOGENOM" id="CLU_1408763_0_0_1"/>
<dbReference type="GO" id="GO:0016491">
    <property type="term" value="F:oxidoreductase activity"/>
    <property type="evidence" value="ECO:0007669"/>
    <property type="project" value="UniProtKB-KW"/>
</dbReference>
<dbReference type="PANTHER" id="PTHR43098">
    <property type="entry name" value="L-ORNITHINE N(5)-MONOOXYGENASE-RELATED"/>
    <property type="match status" value="1"/>
</dbReference>
<organism evidence="8 9">
    <name type="scientific">Exophiala aquamarina CBS 119918</name>
    <dbReference type="NCBI Taxonomy" id="1182545"/>
    <lineage>
        <taxon>Eukaryota</taxon>
        <taxon>Fungi</taxon>
        <taxon>Dikarya</taxon>
        <taxon>Ascomycota</taxon>
        <taxon>Pezizomycotina</taxon>
        <taxon>Eurotiomycetes</taxon>
        <taxon>Chaetothyriomycetidae</taxon>
        <taxon>Chaetothyriales</taxon>
        <taxon>Herpotrichiellaceae</taxon>
        <taxon>Exophiala</taxon>
    </lineage>
</organism>
<keyword evidence="5" id="KW-0274">FAD</keyword>
<reference evidence="8 9" key="1">
    <citation type="submission" date="2013-03" db="EMBL/GenBank/DDBJ databases">
        <title>The Genome Sequence of Exophiala aquamarina CBS 119918.</title>
        <authorList>
            <consortium name="The Broad Institute Genomics Platform"/>
            <person name="Cuomo C."/>
            <person name="de Hoog S."/>
            <person name="Gorbushina A."/>
            <person name="Walker B."/>
            <person name="Young S.K."/>
            <person name="Zeng Q."/>
            <person name="Gargeya S."/>
            <person name="Fitzgerald M."/>
            <person name="Haas B."/>
            <person name="Abouelleil A."/>
            <person name="Allen A.W."/>
            <person name="Alvarado L."/>
            <person name="Arachchi H.M."/>
            <person name="Berlin A.M."/>
            <person name="Chapman S.B."/>
            <person name="Gainer-Dewar J."/>
            <person name="Goldberg J."/>
            <person name="Griggs A."/>
            <person name="Gujja S."/>
            <person name="Hansen M."/>
            <person name="Howarth C."/>
            <person name="Imamovic A."/>
            <person name="Ireland A."/>
            <person name="Larimer J."/>
            <person name="McCowan C."/>
            <person name="Murphy C."/>
            <person name="Pearson M."/>
            <person name="Poon T.W."/>
            <person name="Priest M."/>
            <person name="Roberts A."/>
            <person name="Saif S."/>
            <person name="Shea T."/>
            <person name="Sisk P."/>
            <person name="Sykes S."/>
            <person name="Wortman J."/>
            <person name="Nusbaum C."/>
            <person name="Birren B."/>
        </authorList>
    </citation>
    <scope>NUCLEOTIDE SEQUENCE [LARGE SCALE GENOMIC DNA]</scope>
    <source>
        <strain evidence="8 9">CBS 119918</strain>
    </source>
</reference>
<evidence type="ECO:0000256" key="5">
    <source>
        <dbReference type="ARBA" id="ARBA00022827"/>
    </source>
</evidence>
<dbReference type="RefSeq" id="XP_013254608.1">
    <property type="nucleotide sequence ID" value="XM_013399154.1"/>
</dbReference>
<protein>
    <submittedName>
        <fullName evidence="8">Uncharacterized protein</fullName>
    </submittedName>
</protein>
<gene>
    <name evidence="8" type="ORF">A1O9_12008</name>
</gene>
<dbReference type="Gene3D" id="3.50.50.60">
    <property type="entry name" value="FAD/NAD(P)-binding domain"/>
    <property type="match status" value="1"/>
</dbReference>
<comment type="similarity">
    <text evidence="3">Belongs to the FAD-binding monooxygenase family.</text>
</comment>
<dbReference type="InterPro" id="IPR036188">
    <property type="entry name" value="FAD/NAD-bd_sf"/>
</dbReference>
<evidence type="ECO:0000313" key="8">
    <source>
        <dbReference type="EMBL" id="KEF52018.1"/>
    </source>
</evidence>
<evidence type="ECO:0000256" key="3">
    <source>
        <dbReference type="ARBA" id="ARBA00010139"/>
    </source>
</evidence>
<evidence type="ECO:0000256" key="4">
    <source>
        <dbReference type="ARBA" id="ARBA00022630"/>
    </source>
</evidence>
<sequence>MESGLQEVILPNRGIESFTKNGIVCNIVEYDTDVAVFGTGFEPWTSGTPSQRAGFKILGRHGLDMNDKWENGIETLHGLISRGFPNLFIYGVNQTGSTVNYAHMVDVTTFHGVKIVASAVAQASPGRTRPVIEPTAEGEDAWTEKILETAFAYAGLDGCTPSYTTAEGHATRKMSPEECLKAARGLNWGFWSS</sequence>
<name>A0A072NYA5_9EURO</name>
<keyword evidence="7" id="KW-0560">Oxidoreductase</keyword>
<dbReference type="OrthoDB" id="66881at2759"/>
<dbReference type="EMBL" id="AMGV01000020">
    <property type="protein sequence ID" value="KEF52018.1"/>
    <property type="molecule type" value="Genomic_DNA"/>
</dbReference>
<accession>A0A072NYA5</accession>
<keyword evidence="4" id="KW-0285">Flavoprotein</keyword>
<comment type="cofactor">
    <cofactor evidence="1">
        <name>FAD</name>
        <dbReference type="ChEBI" id="CHEBI:57692"/>
    </cofactor>
</comment>
<dbReference type="Proteomes" id="UP000027920">
    <property type="component" value="Unassembled WGS sequence"/>
</dbReference>
<dbReference type="InterPro" id="IPR050775">
    <property type="entry name" value="FAD-binding_Monooxygenases"/>
</dbReference>
<evidence type="ECO:0000256" key="2">
    <source>
        <dbReference type="ARBA" id="ARBA00004721"/>
    </source>
</evidence>
<dbReference type="VEuPathDB" id="FungiDB:A1O9_12008"/>
<evidence type="ECO:0000256" key="1">
    <source>
        <dbReference type="ARBA" id="ARBA00001974"/>
    </source>
</evidence>